<sequence>MRREAPIIHYEGNKVRGRGEAASTDTVPVFFTVFRNDDGSFADQAIDATLADQALEHLNQYFQPIRIVFVRLGEINYIDNTIFTDFSRHHHLARFSYLSSALNLYSRSGSGSFAQFPTTLGPTADYSPTLSSNDRSNMISLNSHHFTSTSFAHEVGHSYGLLHTFEGAQVYNNPADPTPGLQATASDHPYGQDGNSRRRELVIRKTDEVKVFSVPNGQTAGDFVEDTPAFCVSTNTFPDYYPDVQASQCDRYPYDPSRCNGCIVVDCDYRGNYIDYNGDTLVNTEVSIRNLMSYTNCRTEFTPGQYERMAFYHEQVRKQQYRADRRLNFSDTVFFADSRIPMDDIIIQVSHPGNSSYANATTNSAGAFQAILYEPSATVRLMKAGTALDPDYQLSPWVQASVEEIIAHSYHPEDWRQGIDQADLDRLQRHLSGTQLLNGYQQLAADLDADGQLTQSDLQLMEALTRAEINRLEAHPAPWQFLPAYIPEQYADNFHQDPFSMIIDGVAYQHFAPYTEADWLYRAGDLPQNQQGFRTIKLGDLDGSSVGAPTDDTDGPETPPTGTKPDDTVKKFACFPNPTAGDITVAFQATEAAEATLLVTNRFFRAAYRQELYLEKGHNEITVDGTSLASGLLVVMLKTPEGIFYKKVIKVNSGN</sequence>
<dbReference type="Proteomes" id="UP000223913">
    <property type="component" value="Unassembled WGS sequence"/>
</dbReference>
<proteinExistence type="predicted"/>
<dbReference type="SUPFAM" id="SSF55486">
    <property type="entry name" value="Metalloproteases ('zincins'), catalytic domain"/>
    <property type="match status" value="1"/>
</dbReference>
<gene>
    <name evidence="2" type="ORF">CRP01_06725</name>
</gene>
<feature type="region of interest" description="Disordered" evidence="1">
    <location>
        <begin position="539"/>
        <end position="568"/>
    </location>
</feature>
<dbReference type="AlphaFoldDB" id="A0A2D0NGL9"/>
<keyword evidence="3" id="KW-1185">Reference proteome</keyword>
<comment type="caution">
    <text evidence="2">The sequence shown here is derived from an EMBL/GenBank/DDBJ whole genome shotgun (WGS) entry which is preliminary data.</text>
</comment>
<dbReference type="GO" id="GO:0000272">
    <property type="term" value="P:polysaccharide catabolic process"/>
    <property type="evidence" value="ECO:0007669"/>
    <property type="project" value="InterPro"/>
</dbReference>
<dbReference type="InterPro" id="IPR036439">
    <property type="entry name" value="Dockerin_dom_sf"/>
</dbReference>
<dbReference type="Gene3D" id="1.10.1330.10">
    <property type="entry name" value="Dockerin domain"/>
    <property type="match status" value="1"/>
</dbReference>
<evidence type="ECO:0000313" key="2">
    <source>
        <dbReference type="EMBL" id="PHN07319.1"/>
    </source>
</evidence>
<dbReference type="InterPro" id="IPR024079">
    <property type="entry name" value="MetalloPept_cat_dom_sf"/>
</dbReference>
<evidence type="ECO:0000256" key="1">
    <source>
        <dbReference type="SAM" id="MobiDB-lite"/>
    </source>
</evidence>
<name>A0A2D0NGL9_FLAN2</name>
<dbReference type="EMBL" id="PDUD01000010">
    <property type="protein sequence ID" value="PHN07319.1"/>
    <property type="molecule type" value="Genomic_DNA"/>
</dbReference>
<reference evidence="2 3" key="1">
    <citation type="submission" date="2017-10" db="EMBL/GenBank/DDBJ databases">
        <title>The draft genome sequence of Lewinella nigricans NBRC 102662.</title>
        <authorList>
            <person name="Wang K."/>
        </authorList>
    </citation>
    <scope>NUCLEOTIDE SEQUENCE [LARGE SCALE GENOMIC DNA]</scope>
    <source>
        <strain evidence="2 3">NBRC 102662</strain>
    </source>
</reference>
<accession>A0A2D0NGL9</accession>
<organism evidence="2 3">
    <name type="scientific">Flavilitoribacter nigricans (strain ATCC 23147 / DSM 23189 / NBRC 102662 / NCIMB 1420 / SS-2)</name>
    <name type="common">Lewinella nigricans</name>
    <dbReference type="NCBI Taxonomy" id="1122177"/>
    <lineage>
        <taxon>Bacteria</taxon>
        <taxon>Pseudomonadati</taxon>
        <taxon>Bacteroidota</taxon>
        <taxon>Saprospiria</taxon>
        <taxon>Saprospirales</taxon>
        <taxon>Lewinellaceae</taxon>
        <taxon>Flavilitoribacter</taxon>
    </lineage>
</organism>
<dbReference type="GO" id="GO:0008237">
    <property type="term" value="F:metallopeptidase activity"/>
    <property type="evidence" value="ECO:0007669"/>
    <property type="project" value="InterPro"/>
</dbReference>
<evidence type="ECO:0000313" key="3">
    <source>
        <dbReference type="Proteomes" id="UP000223913"/>
    </source>
</evidence>
<dbReference type="Gene3D" id="3.40.390.10">
    <property type="entry name" value="Collagenase (Catalytic Domain)"/>
    <property type="match status" value="1"/>
</dbReference>
<protein>
    <recommendedName>
        <fullName evidence="4">T9SS type A sorting domain-containing protein</fullName>
    </recommendedName>
</protein>
<evidence type="ECO:0008006" key="4">
    <source>
        <dbReference type="Google" id="ProtNLM"/>
    </source>
</evidence>